<keyword evidence="2" id="KW-1185">Reference proteome</keyword>
<evidence type="ECO:0000313" key="1">
    <source>
        <dbReference type="EMBL" id="RLV59303.1"/>
    </source>
</evidence>
<dbReference type="OrthoDB" id="5623789at2"/>
<dbReference type="EMBL" id="QZEI01000038">
    <property type="protein sequence ID" value="RLV59303.1"/>
    <property type="molecule type" value="Genomic_DNA"/>
</dbReference>
<organism evidence="1 2">
    <name type="scientific">Parashewanella curva</name>
    <dbReference type="NCBI Taxonomy" id="2338552"/>
    <lineage>
        <taxon>Bacteria</taxon>
        <taxon>Pseudomonadati</taxon>
        <taxon>Pseudomonadota</taxon>
        <taxon>Gammaproteobacteria</taxon>
        <taxon>Alteromonadales</taxon>
        <taxon>Shewanellaceae</taxon>
        <taxon>Parashewanella</taxon>
    </lineage>
</organism>
<sequence length="146" mass="16473">MNKHTKLAIAIAPLLAVGGYILSDMYIEDQAQQDRIFTLTPESKCDVLAKDCVLVSGDLKINVYDENGVTFINSTYPLDRSTLFLVDENNNATSYPLYMKDSPYYWSSNTPLKTQIDKVGSRKKLRLIAQIKGGKYISEFYTQTAK</sequence>
<evidence type="ECO:0000313" key="2">
    <source>
        <dbReference type="Proteomes" id="UP000281474"/>
    </source>
</evidence>
<gene>
    <name evidence="1" type="ORF">D5018_12875</name>
</gene>
<name>A0A3L8PXE5_9GAMM</name>
<accession>A0A3L8PXE5</accession>
<dbReference type="AlphaFoldDB" id="A0A3L8PXE5"/>
<protein>
    <submittedName>
        <fullName evidence="1">Uncharacterized protein</fullName>
    </submittedName>
</protein>
<proteinExistence type="predicted"/>
<reference evidence="1 2" key="1">
    <citation type="submission" date="2018-09" db="EMBL/GenBank/DDBJ databases">
        <title>Phylogeny of the Shewanellaceae, and recommendation for two new genera, Pseudoshewanella and Parashewanella.</title>
        <authorList>
            <person name="Wang G."/>
        </authorList>
    </citation>
    <scope>NUCLEOTIDE SEQUENCE [LARGE SCALE GENOMIC DNA]</scope>
    <source>
        <strain evidence="1 2">C51</strain>
    </source>
</reference>
<dbReference type="Proteomes" id="UP000281474">
    <property type="component" value="Unassembled WGS sequence"/>
</dbReference>
<dbReference type="RefSeq" id="WP_121839404.1">
    <property type="nucleotide sequence ID" value="NZ_ML014787.1"/>
</dbReference>
<comment type="caution">
    <text evidence="1">The sequence shown here is derived from an EMBL/GenBank/DDBJ whole genome shotgun (WGS) entry which is preliminary data.</text>
</comment>